<proteinExistence type="predicted"/>
<feature type="transmembrane region" description="Helical" evidence="1">
    <location>
        <begin position="23"/>
        <end position="44"/>
    </location>
</feature>
<name>A0A158FK75_CABCO</name>
<dbReference type="EMBL" id="FCNY02000002">
    <property type="protein sequence ID" value="SAL20284.1"/>
    <property type="molecule type" value="Genomic_DNA"/>
</dbReference>
<reference evidence="3" key="1">
    <citation type="submission" date="2016-01" db="EMBL/GenBank/DDBJ databases">
        <authorList>
            <person name="Peeters C."/>
        </authorList>
    </citation>
    <scope>NUCLEOTIDE SEQUENCE [LARGE SCALE GENOMIC DNA]</scope>
</reference>
<keyword evidence="1" id="KW-0472">Membrane</keyword>
<evidence type="ECO:0000313" key="2">
    <source>
        <dbReference type="EMBL" id="SAL20284.1"/>
    </source>
</evidence>
<dbReference type="Proteomes" id="UP000054740">
    <property type="component" value="Unassembled WGS sequence"/>
</dbReference>
<protein>
    <submittedName>
        <fullName evidence="2">Uncharacterized protein</fullName>
    </submittedName>
</protein>
<dbReference type="AlphaFoldDB" id="A0A158FK75"/>
<dbReference type="RefSeq" id="WP_167350981.1">
    <property type="nucleotide sequence ID" value="NZ_FCNY02000002.1"/>
</dbReference>
<keyword evidence="1" id="KW-0812">Transmembrane</keyword>
<organism evidence="2 3">
    <name type="scientific">Caballeronia cordobensis</name>
    <name type="common">Burkholderia cordobensis</name>
    <dbReference type="NCBI Taxonomy" id="1353886"/>
    <lineage>
        <taxon>Bacteria</taxon>
        <taxon>Pseudomonadati</taxon>
        <taxon>Pseudomonadota</taxon>
        <taxon>Betaproteobacteria</taxon>
        <taxon>Burkholderiales</taxon>
        <taxon>Burkholderiaceae</taxon>
        <taxon>Caballeronia</taxon>
    </lineage>
</organism>
<gene>
    <name evidence="2" type="ORF">AWB70_01027</name>
</gene>
<accession>A0A158FK75</accession>
<evidence type="ECO:0000256" key="1">
    <source>
        <dbReference type="SAM" id="Phobius"/>
    </source>
</evidence>
<evidence type="ECO:0000313" key="3">
    <source>
        <dbReference type="Proteomes" id="UP000054740"/>
    </source>
</evidence>
<keyword evidence="3" id="KW-1185">Reference proteome</keyword>
<keyword evidence="1" id="KW-1133">Transmembrane helix</keyword>
<sequence length="54" mass="6004">MNRAFNDNALLRDVERLQDANTLIKAIGVIGLYGVGIACVWFLCTAFRAGAFWQ</sequence>